<protein>
    <recommendedName>
        <fullName evidence="1">PPM-type phosphatase domain-containing protein</fullName>
    </recommendedName>
</protein>
<reference evidence="2" key="1">
    <citation type="submission" date="2022-12" db="EMBL/GenBank/DDBJ databases">
        <title>Chromosome-level genome assembly of the bean flower thrips Megalurothrips usitatus.</title>
        <authorList>
            <person name="Ma L."/>
            <person name="Liu Q."/>
            <person name="Li H."/>
            <person name="Cai W."/>
        </authorList>
    </citation>
    <scope>NUCLEOTIDE SEQUENCE</scope>
    <source>
        <strain evidence="2">Cailab_2022a</strain>
    </source>
</reference>
<gene>
    <name evidence="2" type="ORF">ONE63_000619</name>
</gene>
<evidence type="ECO:0000313" key="3">
    <source>
        <dbReference type="Proteomes" id="UP001075354"/>
    </source>
</evidence>
<dbReference type="GO" id="GO:0004722">
    <property type="term" value="F:protein serine/threonine phosphatase activity"/>
    <property type="evidence" value="ECO:0007669"/>
    <property type="project" value="InterPro"/>
</dbReference>
<comment type="caution">
    <text evidence="2">The sequence shown here is derived from an EMBL/GenBank/DDBJ whole genome shotgun (WGS) entry which is preliminary data.</text>
</comment>
<dbReference type="SMART" id="SM00332">
    <property type="entry name" value="PP2Cc"/>
    <property type="match status" value="1"/>
</dbReference>
<accession>A0AAV7Y3Z0</accession>
<dbReference type="PROSITE" id="PS51746">
    <property type="entry name" value="PPM_2"/>
    <property type="match status" value="1"/>
</dbReference>
<dbReference type="CDD" id="cd00143">
    <property type="entry name" value="PP2Cc"/>
    <property type="match status" value="1"/>
</dbReference>
<dbReference type="SUPFAM" id="SSF81606">
    <property type="entry name" value="PP2C-like"/>
    <property type="match status" value="1"/>
</dbReference>
<dbReference type="AlphaFoldDB" id="A0AAV7Y3Z0"/>
<dbReference type="EMBL" id="JAPTSV010000001">
    <property type="protein sequence ID" value="KAJ1531983.1"/>
    <property type="molecule type" value="Genomic_DNA"/>
</dbReference>
<dbReference type="PANTHER" id="PTHR13832:SF818">
    <property type="entry name" value="SD03870P"/>
    <property type="match status" value="1"/>
</dbReference>
<evidence type="ECO:0000259" key="1">
    <source>
        <dbReference type="PROSITE" id="PS51746"/>
    </source>
</evidence>
<name>A0AAV7Y3Z0_9NEOP</name>
<proteinExistence type="predicted"/>
<organism evidence="2 3">
    <name type="scientific">Megalurothrips usitatus</name>
    <name type="common">bean blossom thrips</name>
    <dbReference type="NCBI Taxonomy" id="439358"/>
    <lineage>
        <taxon>Eukaryota</taxon>
        <taxon>Metazoa</taxon>
        <taxon>Ecdysozoa</taxon>
        <taxon>Arthropoda</taxon>
        <taxon>Hexapoda</taxon>
        <taxon>Insecta</taxon>
        <taxon>Pterygota</taxon>
        <taxon>Neoptera</taxon>
        <taxon>Paraneoptera</taxon>
        <taxon>Thysanoptera</taxon>
        <taxon>Terebrantia</taxon>
        <taxon>Thripoidea</taxon>
        <taxon>Thripidae</taxon>
        <taxon>Megalurothrips</taxon>
    </lineage>
</organism>
<feature type="domain" description="PPM-type phosphatase" evidence="1">
    <location>
        <begin position="128"/>
        <end position="364"/>
    </location>
</feature>
<dbReference type="InterPro" id="IPR036457">
    <property type="entry name" value="PPM-type-like_dom_sf"/>
</dbReference>
<dbReference type="PANTHER" id="PTHR13832">
    <property type="entry name" value="PROTEIN PHOSPHATASE 2C"/>
    <property type="match status" value="1"/>
</dbReference>
<keyword evidence="3" id="KW-1185">Reference proteome</keyword>
<dbReference type="Pfam" id="PF00481">
    <property type="entry name" value="PP2C"/>
    <property type="match status" value="1"/>
</dbReference>
<dbReference type="Gene3D" id="3.60.40.10">
    <property type="entry name" value="PPM-type phosphatase domain"/>
    <property type="match status" value="1"/>
</dbReference>
<sequence>MASDGCGYLEEYAEFFKNFQEFVAKLNYDDDILPSNLKYKSGQEELIGECLEWTLRYLRLTNCPQNLLPFITKAALDRVKLKIDEYTQDGVLAPNMVEIVNEICLQYCGKDNPALRLLPAPPSIPIPVISTCAIRNSRRRMENRHAIVEDLDTIFNISTSRPTHYYGVFDGHSGVDAATYCSTHMHCFIAQSSNYPSDPEGALKDAFARTESLFTEKCEQENINGGCTALCVLHRPVDRQLYTAWVGDSQAIVVSQNKILQLVNPHKPDRVDERKRIEQAGGVVLFYGTWRVNGQLAVSRAIGDVKHKPFVSGVPDISSVSLTGDEDFLVLGCDGLWDSVKEVDVAATVYEQLQNETGESWASY</sequence>
<dbReference type="InterPro" id="IPR001932">
    <property type="entry name" value="PPM-type_phosphatase-like_dom"/>
</dbReference>
<evidence type="ECO:0000313" key="2">
    <source>
        <dbReference type="EMBL" id="KAJ1531983.1"/>
    </source>
</evidence>
<dbReference type="Proteomes" id="UP001075354">
    <property type="component" value="Chromosome 1"/>
</dbReference>
<dbReference type="InterPro" id="IPR015655">
    <property type="entry name" value="PP2C"/>
</dbReference>